<dbReference type="EMBL" id="JACEIK010001078">
    <property type="protein sequence ID" value="MCD7465764.1"/>
    <property type="molecule type" value="Genomic_DNA"/>
</dbReference>
<evidence type="ECO:0000313" key="2">
    <source>
        <dbReference type="EMBL" id="MCD7465764.1"/>
    </source>
</evidence>
<protein>
    <submittedName>
        <fullName evidence="2">Uncharacterized protein</fullName>
    </submittedName>
</protein>
<organism evidence="2 3">
    <name type="scientific">Datura stramonium</name>
    <name type="common">Jimsonweed</name>
    <name type="synonym">Common thornapple</name>
    <dbReference type="NCBI Taxonomy" id="4076"/>
    <lineage>
        <taxon>Eukaryota</taxon>
        <taxon>Viridiplantae</taxon>
        <taxon>Streptophyta</taxon>
        <taxon>Embryophyta</taxon>
        <taxon>Tracheophyta</taxon>
        <taxon>Spermatophyta</taxon>
        <taxon>Magnoliopsida</taxon>
        <taxon>eudicotyledons</taxon>
        <taxon>Gunneridae</taxon>
        <taxon>Pentapetalae</taxon>
        <taxon>asterids</taxon>
        <taxon>lamiids</taxon>
        <taxon>Solanales</taxon>
        <taxon>Solanaceae</taxon>
        <taxon>Solanoideae</taxon>
        <taxon>Datureae</taxon>
        <taxon>Datura</taxon>
    </lineage>
</organism>
<keyword evidence="3" id="KW-1185">Reference proteome</keyword>
<feature type="region of interest" description="Disordered" evidence="1">
    <location>
        <begin position="47"/>
        <end position="104"/>
    </location>
</feature>
<gene>
    <name evidence="2" type="ORF">HAX54_001868</name>
</gene>
<proteinExistence type="predicted"/>
<feature type="region of interest" description="Disordered" evidence="1">
    <location>
        <begin position="1"/>
        <end position="21"/>
    </location>
</feature>
<comment type="caution">
    <text evidence="2">The sequence shown here is derived from an EMBL/GenBank/DDBJ whole genome shotgun (WGS) entry which is preliminary data.</text>
</comment>
<evidence type="ECO:0000256" key="1">
    <source>
        <dbReference type="SAM" id="MobiDB-lite"/>
    </source>
</evidence>
<feature type="compositionally biased region" description="Basic and acidic residues" evidence="1">
    <location>
        <begin position="47"/>
        <end position="78"/>
    </location>
</feature>
<accession>A0ABS8T323</accession>
<evidence type="ECO:0000313" key="3">
    <source>
        <dbReference type="Proteomes" id="UP000823775"/>
    </source>
</evidence>
<dbReference type="Proteomes" id="UP000823775">
    <property type="component" value="Unassembled WGS sequence"/>
</dbReference>
<reference evidence="2 3" key="1">
    <citation type="journal article" date="2021" name="BMC Genomics">
        <title>Datura genome reveals duplications of psychoactive alkaloid biosynthetic genes and high mutation rate following tissue culture.</title>
        <authorList>
            <person name="Rajewski A."/>
            <person name="Carter-House D."/>
            <person name="Stajich J."/>
            <person name="Litt A."/>
        </authorList>
    </citation>
    <scope>NUCLEOTIDE SEQUENCE [LARGE SCALE GENOMIC DNA]</scope>
    <source>
        <strain evidence="2">AR-01</strain>
    </source>
</reference>
<name>A0ABS8T323_DATST</name>
<sequence length="104" mass="11997">MALALNRYPSHQNPSPGGFQEPLRLKCRRVLPHVRFMRDGPHVDHCDRVGRNDHDVAKDKTRYKEQKYQKENNTKVDPGHCNFGPGSASDEMSMCQHPLSSWRV</sequence>